<dbReference type="Proteomes" id="UP000195331">
    <property type="component" value="Chromosome"/>
</dbReference>
<feature type="chain" id="PRO_5012146409" evidence="1">
    <location>
        <begin position="28"/>
        <end position="101"/>
    </location>
</feature>
<evidence type="ECO:0000256" key="1">
    <source>
        <dbReference type="SAM" id="SignalP"/>
    </source>
</evidence>
<sequence length="101" mass="10366">MLQKLAALLAQALLNAAIAWIKDPANADDVKAAGNFIADRVAETIPAAVDQVTNLIPGQWDDKIIDPLVAKLAPSLASLLAGQFNLGRVIGGLGGLLGGNK</sequence>
<organism evidence="2 3">
    <name type="scientific">Mycobacterium dioxanotrophicus</name>
    <dbReference type="NCBI Taxonomy" id="482462"/>
    <lineage>
        <taxon>Bacteria</taxon>
        <taxon>Bacillati</taxon>
        <taxon>Actinomycetota</taxon>
        <taxon>Actinomycetes</taxon>
        <taxon>Mycobacteriales</taxon>
        <taxon>Mycobacteriaceae</taxon>
        <taxon>Mycobacterium</taxon>
    </lineage>
</organism>
<name>A0A1Y0C1S0_9MYCO</name>
<keyword evidence="3" id="KW-1185">Reference proteome</keyword>
<evidence type="ECO:0000313" key="3">
    <source>
        <dbReference type="Proteomes" id="UP000195331"/>
    </source>
</evidence>
<dbReference type="AlphaFoldDB" id="A0A1Y0C1S0"/>
<gene>
    <name evidence="2" type="ORF">BTO20_11550</name>
</gene>
<dbReference type="EMBL" id="CP020809">
    <property type="protein sequence ID" value="ART69131.1"/>
    <property type="molecule type" value="Genomic_DNA"/>
</dbReference>
<keyword evidence="1" id="KW-0732">Signal</keyword>
<dbReference type="KEGG" id="mdx:BTO20_11550"/>
<dbReference type="RefSeq" id="WP_087075984.1">
    <property type="nucleotide sequence ID" value="NZ_CP020809.1"/>
</dbReference>
<evidence type="ECO:0000313" key="2">
    <source>
        <dbReference type="EMBL" id="ART69131.1"/>
    </source>
</evidence>
<accession>A0A1Y0C1S0</accession>
<feature type="signal peptide" evidence="1">
    <location>
        <begin position="1"/>
        <end position="27"/>
    </location>
</feature>
<proteinExistence type="predicted"/>
<protein>
    <submittedName>
        <fullName evidence="2">Uncharacterized protein</fullName>
    </submittedName>
</protein>
<reference evidence="2 3" key="1">
    <citation type="submission" date="2017-04" db="EMBL/GenBank/DDBJ databases">
        <title>Whole Genome Sequence of 1,4-Dioxane Degrading Bacterium Mycobacterium dioxanotrophicus PH-06.</title>
        <authorList>
            <person name="He Y."/>
        </authorList>
    </citation>
    <scope>NUCLEOTIDE SEQUENCE [LARGE SCALE GENOMIC DNA]</scope>
    <source>
        <strain evidence="2 3">PH-06</strain>
    </source>
</reference>